<feature type="transmembrane region" description="Helical" evidence="6">
    <location>
        <begin position="466"/>
        <end position="487"/>
    </location>
</feature>
<feature type="transmembrane region" description="Helical" evidence="6">
    <location>
        <begin position="438"/>
        <end position="460"/>
    </location>
</feature>
<evidence type="ECO:0000256" key="3">
    <source>
        <dbReference type="ARBA" id="ARBA00022692"/>
    </source>
</evidence>
<evidence type="ECO:0000256" key="5">
    <source>
        <dbReference type="ARBA" id="ARBA00023136"/>
    </source>
</evidence>
<keyword evidence="3 6" id="KW-0812">Transmembrane</keyword>
<dbReference type="RefSeq" id="XP_007924117.1">
    <property type="nucleotide sequence ID" value="XM_007925926.1"/>
</dbReference>
<dbReference type="SUPFAM" id="SSF103473">
    <property type="entry name" value="MFS general substrate transporter"/>
    <property type="match status" value="1"/>
</dbReference>
<dbReference type="EMBL" id="KB446556">
    <property type="protein sequence ID" value="EME87065.1"/>
    <property type="molecule type" value="Genomic_DNA"/>
</dbReference>
<evidence type="ECO:0000313" key="7">
    <source>
        <dbReference type="EMBL" id="EME87065.1"/>
    </source>
</evidence>
<reference evidence="7 8" key="1">
    <citation type="journal article" date="2012" name="PLoS Pathog.">
        <title>Diverse lifestyles and strategies of plant pathogenesis encoded in the genomes of eighteen Dothideomycetes fungi.</title>
        <authorList>
            <person name="Ohm R.A."/>
            <person name="Feau N."/>
            <person name="Henrissat B."/>
            <person name="Schoch C.L."/>
            <person name="Horwitz B.A."/>
            <person name="Barry K.W."/>
            <person name="Condon B.J."/>
            <person name="Copeland A.C."/>
            <person name="Dhillon B."/>
            <person name="Glaser F."/>
            <person name="Hesse C.N."/>
            <person name="Kosti I."/>
            <person name="LaButti K."/>
            <person name="Lindquist E.A."/>
            <person name="Lucas S."/>
            <person name="Salamov A.A."/>
            <person name="Bradshaw R.E."/>
            <person name="Ciuffetti L."/>
            <person name="Hamelin R.C."/>
            <person name="Kema G.H.J."/>
            <person name="Lawrence C."/>
            <person name="Scott J.A."/>
            <person name="Spatafora J.W."/>
            <person name="Turgeon B.G."/>
            <person name="de Wit P.J.G.M."/>
            <person name="Zhong S."/>
            <person name="Goodwin S.B."/>
            <person name="Grigoriev I.V."/>
        </authorList>
    </citation>
    <scope>NUCLEOTIDE SEQUENCE [LARGE SCALE GENOMIC DNA]</scope>
    <source>
        <strain evidence="7 8">CIRAD86</strain>
    </source>
</reference>
<accession>M2ZB31</accession>
<evidence type="ECO:0008006" key="9">
    <source>
        <dbReference type="Google" id="ProtNLM"/>
    </source>
</evidence>
<keyword evidence="2" id="KW-0813">Transport</keyword>
<feature type="transmembrane region" description="Helical" evidence="6">
    <location>
        <begin position="499"/>
        <end position="520"/>
    </location>
</feature>
<feature type="transmembrane region" description="Helical" evidence="6">
    <location>
        <begin position="336"/>
        <end position="353"/>
    </location>
</feature>
<keyword evidence="4 6" id="KW-1133">Transmembrane helix</keyword>
<dbReference type="GO" id="GO:0022857">
    <property type="term" value="F:transmembrane transporter activity"/>
    <property type="evidence" value="ECO:0007669"/>
    <property type="project" value="TreeGrafter"/>
</dbReference>
<dbReference type="OrthoDB" id="3639251at2759"/>
<evidence type="ECO:0000313" key="8">
    <source>
        <dbReference type="Proteomes" id="UP000016932"/>
    </source>
</evidence>
<gene>
    <name evidence="7" type="ORF">MYCFIDRAFT_207030</name>
</gene>
<dbReference type="PANTHER" id="PTHR43791:SF47">
    <property type="entry name" value="MAJOR FACILITATOR SUPERFAMILY (MFS) PROFILE DOMAIN-CONTAINING PROTEIN-RELATED"/>
    <property type="match status" value="1"/>
</dbReference>
<keyword evidence="5 6" id="KW-0472">Membrane</keyword>
<evidence type="ECO:0000256" key="1">
    <source>
        <dbReference type="ARBA" id="ARBA00004141"/>
    </source>
</evidence>
<feature type="transmembrane region" description="Helical" evidence="6">
    <location>
        <begin position="411"/>
        <end position="431"/>
    </location>
</feature>
<dbReference type="GO" id="GO:0016020">
    <property type="term" value="C:membrane"/>
    <property type="evidence" value="ECO:0007669"/>
    <property type="project" value="UniProtKB-SubCell"/>
</dbReference>
<protein>
    <recommendedName>
        <fullName evidence="9">Major facilitator superfamily (MFS) profile domain-containing protein</fullName>
    </recommendedName>
</protein>
<proteinExistence type="predicted"/>
<evidence type="ECO:0000256" key="4">
    <source>
        <dbReference type="ARBA" id="ARBA00022989"/>
    </source>
</evidence>
<dbReference type="HOGENOM" id="CLU_480689_0_0_1"/>
<organism evidence="7 8">
    <name type="scientific">Pseudocercospora fijiensis (strain CIRAD86)</name>
    <name type="common">Black leaf streak disease fungus</name>
    <name type="synonym">Mycosphaerella fijiensis</name>
    <dbReference type="NCBI Taxonomy" id="383855"/>
    <lineage>
        <taxon>Eukaryota</taxon>
        <taxon>Fungi</taxon>
        <taxon>Dikarya</taxon>
        <taxon>Ascomycota</taxon>
        <taxon>Pezizomycotina</taxon>
        <taxon>Dothideomycetes</taxon>
        <taxon>Dothideomycetidae</taxon>
        <taxon>Mycosphaerellales</taxon>
        <taxon>Mycosphaerellaceae</taxon>
        <taxon>Pseudocercospora</taxon>
    </lineage>
</organism>
<dbReference type="Gene3D" id="1.20.1250.20">
    <property type="entry name" value="MFS general substrate transporter like domains"/>
    <property type="match status" value="1"/>
</dbReference>
<comment type="subcellular location">
    <subcellularLocation>
        <location evidence="1">Membrane</location>
        <topology evidence="1">Multi-pass membrane protein</topology>
    </subcellularLocation>
</comment>
<name>M2ZB31_PSEFD</name>
<dbReference type="PANTHER" id="PTHR43791">
    <property type="entry name" value="PERMEASE-RELATED"/>
    <property type="match status" value="1"/>
</dbReference>
<dbReference type="KEGG" id="pfj:MYCFIDRAFT_207030"/>
<dbReference type="Proteomes" id="UP000016932">
    <property type="component" value="Unassembled WGS sequence"/>
</dbReference>
<feature type="transmembrane region" description="Helical" evidence="6">
    <location>
        <begin position="360"/>
        <end position="379"/>
    </location>
</feature>
<dbReference type="GeneID" id="19336542"/>
<dbReference type="VEuPathDB" id="FungiDB:MYCFIDRAFT_207030"/>
<dbReference type="eggNOG" id="KOG2533">
    <property type="taxonomic scope" value="Eukaryota"/>
</dbReference>
<dbReference type="InterPro" id="IPR036259">
    <property type="entry name" value="MFS_trans_sf"/>
</dbReference>
<feature type="transmembrane region" description="Helical" evidence="6">
    <location>
        <begin position="526"/>
        <end position="546"/>
    </location>
</feature>
<sequence>MCCTSEGKAVNWPTGAGGKGRHKNPCLVISGSSRPTLSSLYALPILESQCTAVFAKMKDLRALRNRCRGQEKGRDYSRIHSVMFSTARPHRHRCFNRCFNLTSLSLYKPSVMPPPPPLPPLPLPPPPPPAPRALPVPTALAAGTIRSIPRTVRISYSVEFYVHYSLNSSFLQVTMRCSTVPERPWPRPKRREGAHRDVRFPVLKKIPPLSFSFYVEMSEKSVSIHEVDTVSVRASKLWETKHIEHVCEGGKDSGLDVAAVLEDRDLEAVQPDEREINETRRSVRKVDMRLLPALATIYPQLNWRQTPLSRVSPLSRGYSFALRIAGMDEDVQLSAGNRYTLITMIFFVPYAIFHFQPTYSYLVVAWGVVSIGIGFNTSWTQNIDLGICLTLPAEQYRCMQLRLLPSNHSEVLAFPPYVAAAPWIFFTAWVADRYRKRGLILIFNCLAATMGVAMMGFTYSDPAARYAGVFFGVCGGNSNVPTILSYMHNNIVGQMKRSVASALNIGGGAIGGIVASNIFRQQDAPRYVPAMGIAIATQAVSILHVFKISGYMRGLIIEGQNGFRHTL</sequence>
<keyword evidence="8" id="KW-1185">Reference proteome</keyword>
<evidence type="ECO:0000256" key="2">
    <source>
        <dbReference type="ARBA" id="ARBA00022448"/>
    </source>
</evidence>
<dbReference type="AlphaFoldDB" id="M2ZB31"/>
<evidence type="ECO:0000256" key="6">
    <source>
        <dbReference type="SAM" id="Phobius"/>
    </source>
</evidence>